<dbReference type="Proteomes" id="UP001199322">
    <property type="component" value="Unassembled WGS sequence"/>
</dbReference>
<organism evidence="3 5">
    <name type="scientific">Ralstonia pickettii</name>
    <name type="common">Burkholderia pickettii</name>
    <dbReference type="NCBI Taxonomy" id="329"/>
    <lineage>
        <taxon>Bacteria</taxon>
        <taxon>Pseudomonadati</taxon>
        <taxon>Pseudomonadota</taxon>
        <taxon>Betaproteobacteria</taxon>
        <taxon>Burkholderiales</taxon>
        <taxon>Burkholderiaceae</taxon>
        <taxon>Ralstonia</taxon>
    </lineage>
</organism>
<gene>
    <name evidence="3" type="primary">pilP</name>
    <name evidence="3" type="ORF">DEE74_25285</name>
    <name evidence="2" type="ORF">R38712_04885</name>
</gene>
<evidence type="ECO:0000313" key="3">
    <source>
        <dbReference type="EMBL" id="MBX3893189.1"/>
    </source>
</evidence>
<dbReference type="RefSeq" id="WP_004636274.1">
    <property type="nucleotide sequence ID" value="NZ_CATWFT010000025.1"/>
</dbReference>
<dbReference type="NCBIfam" id="TIGR03021">
    <property type="entry name" value="pilP_fam"/>
    <property type="match status" value="1"/>
</dbReference>
<reference evidence="3" key="1">
    <citation type="submission" date="2018-06" db="EMBL/GenBank/DDBJ databases">
        <authorList>
            <person name="O'Rourke A."/>
        </authorList>
    </citation>
    <scope>NUCLEOTIDE SEQUENCE</scope>
    <source>
        <strain evidence="3">132550021-3</strain>
    </source>
</reference>
<evidence type="ECO:0000313" key="2">
    <source>
        <dbReference type="EMBL" id="CAJ0731946.1"/>
    </source>
</evidence>
<accession>A0AAW4QD80</accession>
<evidence type="ECO:0000313" key="5">
    <source>
        <dbReference type="Proteomes" id="UP001199322"/>
    </source>
</evidence>
<evidence type="ECO:0000313" key="4">
    <source>
        <dbReference type="Proteomes" id="UP001189303"/>
    </source>
</evidence>
<proteinExistence type="predicted"/>
<dbReference type="InterPro" id="IPR022753">
    <property type="entry name" value="T4SS_pilus_biogen_PilP"/>
</dbReference>
<evidence type="ECO:0000256" key="1">
    <source>
        <dbReference type="SAM" id="SignalP"/>
    </source>
</evidence>
<keyword evidence="4" id="KW-1185">Reference proteome</keyword>
<sequence>MNRTLMNVLASALLAAIAISARAQNASAPQASLASAGAQQGTSSAVSPAAAAGAQLAQGARSSESDELANLQKQIPLWKARAEIAKYQAEVRKSEPAVGLAAPLPAATMAAAQGAVPAAAPAASALAAGPRAISLHAYDGKYTAMVEVNGQAIPVRAGDTLDGGWKVAGIDDAGIKIVNGKRVRILRP</sequence>
<dbReference type="EMBL" id="QGBI01000035">
    <property type="protein sequence ID" value="MBX3893189.1"/>
    <property type="molecule type" value="Genomic_DNA"/>
</dbReference>
<dbReference type="EMBL" id="CATWFT010000025">
    <property type="protein sequence ID" value="CAJ0731946.1"/>
    <property type="molecule type" value="Genomic_DNA"/>
</dbReference>
<name>A0AAW4QD80_RALPI</name>
<dbReference type="GeneID" id="61530127"/>
<reference evidence="2 4" key="2">
    <citation type="submission" date="2023-07" db="EMBL/GenBank/DDBJ databases">
        <authorList>
            <person name="Peeters C."/>
        </authorList>
    </citation>
    <scope>NUCLEOTIDE SEQUENCE [LARGE SCALE GENOMIC DNA]</scope>
    <source>
        <strain evidence="2 4">R-38712</strain>
    </source>
</reference>
<keyword evidence="1" id="KW-0732">Signal</keyword>
<protein>
    <submittedName>
        <fullName evidence="3">Type IV pilus biogenesis protein PilP</fullName>
    </submittedName>
</protein>
<feature type="signal peptide" evidence="1">
    <location>
        <begin position="1"/>
        <end position="23"/>
    </location>
</feature>
<feature type="chain" id="PRO_5043644092" evidence="1">
    <location>
        <begin position="24"/>
        <end position="188"/>
    </location>
</feature>
<dbReference type="AlphaFoldDB" id="A0AAW4QD80"/>
<comment type="caution">
    <text evidence="3">The sequence shown here is derived from an EMBL/GenBank/DDBJ whole genome shotgun (WGS) entry which is preliminary data.</text>
</comment>
<dbReference type="Proteomes" id="UP001189303">
    <property type="component" value="Unassembled WGS sequence"/>
</dbReference>